<dbReference type="PANTHER" id="PTHR37805">
    <property type="entry name" value="CYTOPLASMIC PROTEIN-RELATED"/>
    <property type="match status" value="1"/>
</dbReference>
<reference evidence="1 2" key="1">
    <citation type="journal article" date="2012" name="Antonie Van Leeuwenhoek">
        <title>Shewanella litorisediminis sp. nov., a gammaproteobacterium isolated from a tidal flat sediment.</title>
        <authorList>
            <person name="Lee M.H."/>
            <person name="Yoon J.H."/>
        </authorList>
    </citation>
    <scope>NUCLEOTIDE SEQUENCE [LARGE SCALE GENOMIC DNA]</scope>
    <source>
        <strain evidence="1 2">SMK1-12</strain>
    </source>
</reference>
<evidence type="ECO:0000313" key="2">
    <source>
        <dbReference type="Proteomes" id="UP000596252"/>
    </source>
</evidence>
<dbReference type="PANTHER" id="PTHR37805:SF1">
    <property type="entry name" value="CYTOPLASMIC PROTEIN"/>
    <property type="match status" value="1"/>
</dbReference>
<organism evidence="1 2">
    <name type="scientific">Shewanella litorisediminis</name>
    <dbReference type="NCBI Taxonomy" id="1173586"/>
    <lineage>
        <taxon>Bacteria</taxon>
        <taxon>Pseudomonadati</taxon>
        <taxon>Pseudomonadota</taxon>
        <taxon>Gammaproteobacteria</taxon>
        <taxon>Alteromonadales</taxon>
        <taxon>Shewanellaceae</taxon>
        <taxon>Shewanella</taxon>
    </lineage>
</organism>
<dbReference type="EMBL" id="CP069213">
    <property type="protein sequence ID" value="QRH00903.1"/>
    <property type="molecule type" value="Genomic_DNA"/>
</dbReference>
<dbReference type="Proteomes" id="UP000596252">
    <property type="component" value="Chromosome"/>
</dbReference>
<dbReference type="InterPro" id="IPR009921">
    <property type="entry name" value="YehS-like"/>
</dbReference>
<accession>A0ABX7G0V0</accession>
<evidence type="ECO:0000313" key="1">
    <source>
        <dbReference type="EMBL" id="QRH00903.1"/>
    </source>
</evidence>
<dbReference type="Pfam" id="PF07308">
    <property type="entry name" value="DUF1456"/>
    <property type="match status" value="2"/>
</dbReference>
<proteinExistence type="predicted"/>
<gene>
    <name evidence="1" type="ORF">JQC75_13665</name>
</gene>
<keyword evidence="2" id="KW-1185">Reference proteome</keyword>
<name>A0ABX7G0V0_9GAMM</name>
<sequence length="155" mass="17518">MPMTNNDILRRLRFALNLSDSKLVALFALVHQPITEEALLAMLKKDDEPGFRPCTDKELCQFLDGLVIERRGLRPGDGVPAPTPLDNNLIFKKIRIALELKEDDILAMLTKAGFALSKSELGAIFRNPDHRHYRPCGNQLLRNFLKGLSINLRGR</sequence>
<protein>
    <submittedName>
        <fullName evidence="1">DUF1456 family protein</fullName>
    </submittedName>
</protein>
<dbReference type="RefSeq" id="WP_203324603.1">
    <property type="nucleotide sequence ID" value="NZ_CP069213.1"/>
</dbReference>